<sequence length="494" mass="55477">MDFHKITTLIGRNRSQVDYVLDSSTYMRSAYISRNHARVVRQVRNSDAHRLFDDSLNGIFVNNLKIAGSVVLSEGDLVTFGHPNGSQVAAGVRCRQPNSEYQFLFERCDCRVSDNSALHPSDQGFAVPSRPSPTGKWIKKRDRNTTQSFTTEDVRKLRDGYQTAIKKENTNDKADASKQTNTPTRKDESLDNELDYQNIDVLYKLPEKEKEKYSNKNKQETTKTNERNSGIENEESIVDVDNGQEISPSAVSMETSMDPICNSSDNQCDTSLTENNIEFDDEKIDTSLQIDHSIDCVTDEKEPVNTSNIRFSNSIDYPPEYYYDDSDEEILDQEENTEINNTKRNKNNGIGQENSVINKVRHLEVNESDEESVKSNPTKGNKMENVEEISGDVEEISNEEMNYPFVTEISEQNIAAEASGASSLSSIPISPETSDEQVDLIEVIETSGQIEVTKFDDCKNMLEVLEAGEQMGVTGLAETSDQNNVPDTNVEMPA</sequence>
<evidence type="ECO:0000259" key="2">
    <source>
        <dbReference type="PROSITE" id="PS50006"/>
    </source>
</evidence>
<feature type="region of interest" description="Disordered" evidence="1">
    <location>
        <begin position="210"/>
        <end position="244"/>
    </location>
</feature>
<reference evidence="3 4" key="1">
    <citation type="submission" date="2022-12" db="EMBL/GenBank/DDBJ databases">
        <title>Chromosome-level genome of Tegillarca granosa.</title>
        <authorList>
            <person name="Kim J."/>
        </authorList>
    </citation>
    <scope>NUCLEOTIDE SEQUENCE [LARGE SCALE GENOMIC DNA]</scope>
    <source>
        <strain evidence="3">Teg-2019</strain>
        <tissue evidence="3">Adductor muscle</tissue>
    </source>
</reference>
<organism evidence="3 4">
    <name type="scientific">Tegillarca granosa</name>
    <name type="common">Malaysian cockle</name>
    <name type="synonym">Anadara granosa</name>
    <dbReference type="NCBI Taxonomy" id="220873"/>
    <lineage>
        <taxon>Eukaryota</taxon>
        <taxon>Metazoa</taxon>
        <taxon>Spiralia</taxon>
        <taxon>Lophotrochozoa</taxon>
        <taxon>Mollusca</taxon>
        <taxon>Bivalvia</taxon>
        <taxon>Autobranchia</taxon>
        <taxon>Pteriomorphia</taxon>
        <taxon>Arcoida</taxon>
        <taxon>Arcoidea</taxon>
        <taxon>Arcidae</taxon>
        <taxon>Tegillarca</taxon>
    </lineage>
</organism>
<dbReference type="SMART" id="SM00240">
    <property type="entry name" value="FHA"/>
    <property type="match status" value="1"/>
</dbReference>
<comment type="caution">
    <text evidence="3">The sequence shown here is derived from an EMBL/GenBank/DDBJ whole genome shotgun (WGS) entry which is preliminary data.</text>
</comment>
<dbReference type="Pfam" id="PF00498">
    <property type="entry name" value="FHA"/>
    <property type="match status" value="1"/>
</dbReference>
<keyword evidence="4" id="KW-1185">Reference proteome</keyword>
<feature type="region of interest" description="Disordered" evidence="1">
    <location>
        <begin position="120"/>
        <end position="150"/>
    </location>
</feature>
<feature type="compositionally biased region" description="Basic and acidic residues" evidence="1">
    <location>
        <begin position="164"/>
        <end position="176"/>
    </location>
</feature>
<feature type="region of interest" description="Disordered" evidence="1">
    <location>
        <begin position="164"/>
        <end position="193"/>
    </location>
</feature>
<feature type="non-terminal residue" evidence="3">
    <location>
        <position position="494"/>
    </location>
</feature>
<evidence type="ECO:0000313" key="4">
    <source>
        <dbReference type="Proteomes" id="UP001217089"/>
    </source>
</evidence>
<dbReference type="InterPro" id="IPR000253">
    <property type="entry name" value="FHA_dom"/>
</dbReference>
<feature type="compositionally biased region" description="Basic and acidic residues" evidence="1">
    <location>
        <begin position="210"/>
        <end position="226"/>
    </location>
</feature>
<accession>A0ABQ9EE08</accession>
<name>A0ABQ9EE08_TEGGR</name>
<evidence type="ECO:0000256" key="1">
    <source>
        <dbReference type="SAM" id="MobiDB-lite"/>
    </source>
</evidence>
<protein>
    <recommendedName>
        <fullName evidence="2">FHA domain-containing protein</fullName>
    </recommendedName>
</protein>
<feature type="domain" description="FHA" evidence="2">
    <location>
        <begin position="8"/>
        <end position="66"/>
    </location>
</feature>
<dbReference type="SUPFAM" id="SSF49879">
    <property type="entry name" value="SMAD/FHA domain"/>
    <property type="match status" value="1"/>
</dbReference>
<gene>
    <name evidence="3" type="ORF">KUTeg_019945</name>
</gene>
<dbReference type="Gene3D" id="2.60.200.20">
    <property type="match status" value="1"/>
</dbReference>
<dbReference type="InterPro" id="IPR008984">
    <property type="entry name" value="SMAD_FHA_dom_sf"/>
</dbReference>
<evidence type="ECO:0000313" key="3">
    <source>
        <dbReference type="EMBL" id="KAJ8303549.1"/>
    </source>
</evidence>
<dbReference type="Proteomes" id="UP001217089">
    <property type="component" value="Unassembled WGS sequence"/>
</dbReference>
<dbReference type="EMBL" id="JARBDR010000917">
    <property type="protein sequence ID" value="KAJ8303549.1"/>
    <property type="molecule type" value="Genomic_DNA"/>
</dbReference>
<proteinExistence type="predicted"/>
<dbReference type="PROSITE" id="PS50006">
    <property type="entry name" value="FHA_DOMAIN"/>
    <property type="match status" value="1"/>
</dbReference>